<protein>
    <recommendedName>
        <fullName evidence="3">PBP domain-containing protein</fullName>
    </recommendedName>
</protein>
<evidence type="ECO:0000313" key="2">
    <source>
        <dbReference type="Proteomes" id="UP001449225"/>
    </source>
</evidence>
<dbReference type="RefSeq" id="WP_342853837.1">
    <property type="nucleotide sequence ID" value="NZ_JBBMRA010000002.1"/>
</dbReference>
<dbReference type="Proteomes" id="UP001449225">
    <property type="component" value="Unassembled WGS sequence"/>
</dbReference>
<name>A0ABU9TPH8_9GAMM</name>
<evidence type="ECO:0000313" key="1">
    <source>
        <dbReference type="EMBL" id="MEM5535620.1"/>
    </source>
</evidence>
<sequence>MIRLLLFLLLLTFSRIGLSEVIVNSSVSLEHVSRQYLLSIFSMQTRVWPDGQSVRVYILPPHQSEHQAFVKTELKVFPYRLVKIWDRAVFSGAGQSPMVVGSYQEMLDKVSSHKGAIGYMSTGMEVGSDAKKLRID</sequence>
<dbReference type="EMBL" id="JBBMRA010000002">
    <property type="protein sequence ID" value="MEM5535620.1"/>
    <property type="molecule type" value="Genomic_DNA"/>
</dbReference>
<accession>A0ABU9TPH8</accession>
<organism evidence="1 2">
    <name type="scientific">Neptuniibacter pectenicola</name>
    <dbReference type="NCBI Taxonomy" id="1806669"/>
    <lineage>
        <taxon>Bacteria</taxon>
        <taxon>Pseudomonadati</taxon>
        <taxon>Pseudomonadota</taxon>
        <taxon>Gammaproteobacteria</taxon>
        <taxon>Oceanospirillales</taxon>
        <taxon>Oceanospirillaceae</taxon>
        <taxon>Neptuniibacter</taxon>
    </lineage>
</organism>
<dbReference type="Gene3D" id="3.40.190.10">
    <property type="entry name" value="Periplasmic binding protein-like II"/>
    <property type="match status" value="1"/>
</dbReference>
<comment type="caution">
    <text evidence="1">The sequence shown here is derived from an EMBL/GenBank/DDBJ whole genome shotgun (WGS) entry which is preliminary data.</text>
</comment>
<gene>
    <name evidence="1" type="ORF">WNY58_04355</name>
</gene>
<reference evidence="1 2" key="1">
    <citation type="submission" date="2024-03" db="EMBL/GenBank/DDBJ databases">
        <title>Community enrichment and isolation of bacterial strains for fucoidan degradation.</title>
        <authorList>
            <person name="Sichert A."/>
        </authorList>
    </citation>
    <scope>NUCLEOTIDE SEQUENCE [LARGE SCALE GENOMIC DNA]</scope>
    <source>
        <strain evidence="1 2">AS76</strain>
    </source>
</reference>
<dbReference type="SUPFAM" id="SSF53850">
    <property type="entry name" value="Periplasmic binding protein-like II"/>
    <property type="match status" value="1"/>
</dbReference>
<keyword evidence="2" id="KW-1185">Reference proteome</keyword>
<proteinExistence type="predicted"/>
<evidence type="ECO:0008006" key="3">
    <source>
        <dbReference type="Google" id="ProtNLM"/>
    </source>
</evidence>